<dbReference type="EMBL" id="JBHSMU010000013">
    <property type="protein sequence ID" value="MFC5460742.1"/>
    <property type="molecule type" value="Genomic_DNA"/>
</dbReference>
<name>A0ABW0L7B6_9BURK</name>
<dbReference type="Proteomes" id="UP001596050">
    <property type="component" value="Unassembled WGS sequence"/>
</dbReference>
<evidence type="ECO:0000313" key="2">
    <source>
        <dbReference type="Proteomes" id="UP001596050"/>
    </source>
</evidence>
<keyword evidence="2" id="KW-1185">Reference proteome</keyword>
<dbReference type="RefSeq" id="WP_379783880.1">
    <property type="nucleotide sequence ID" value="NZ_JBHSMU010000013.1"/>
</dbReference>
<proteinExistence type="predicted"/>
<reference evidence="2" key="1">
    <citation type="journal article" date="2019" name="Int. J. Syst. Evol. Microbiol.">
        <title>The Global Catalogue of Microorganisms (GCM) 10K type strain sequencing project: providing services to taxonomists for standard genome sequencing and annotation.</title>
        <authorList>
            <consortium name="The Broad Institute Genomics Platform"/>
            <consortium name="The Broad Institute Genome Sequencing Center for Infectious Disease"/>
            <person name="Wu L."/>
            <person name="Ma J."/>
        </authorList>
    </citation>
    <scope>NUCLEOTIDE SEQUENCE [LARGE SCALE GENOMIC DNA]</scope>
    <source>
        <strain evidence="2">KACC 12649</strain>
    </source>
</reference>
<protein>
    <recommendedName>
        <fullName evidence="3">MACPF domain-containing protein</fullName>
    </recommendedName>
</protein>
<sequence>MDEPDPLEQFQRFLNSDRLASSVRERAEINAKLAFITPHAVTEKLPGSLGQGTFSIGLRPANDGISLANTRPTIKRSDTLDLLYIDTFTSLYHAIGFSSQASFNGFAGRGAGSYSWASQVDFSRLSVYMLLRRRIENISVRVVTPTLTSKAKQELDANPDQFLRLYGDMFVNEVVLGGAVYVLVEFSTQSLVEFQAVRMSAGLETGPVSGSVDFLERIERVRKGTTFSLNAHQIGVTTTPPQRQGSETITAYVTRMFAYMETAANQIYAPGSRTELSIELMPYTSALGSTPDTPTLKQQGEYLQAAHDLKVEINRRIQRINLALLEPQLYQNPDITSWTNNRQSLQNQLTSIERYVGTLFASPEAVTQPPPFSIADLLAPPTPIDIPPVDLIITALGIFGGTPVRAGNGEWAEPTAGPPNLPVVTATGIKRLTVALNPGRQNLGIRVRTWSYFSNGLGGPGPNDGMRYQESDGTELTAFGILGFGSFNALAFELTGTDRDKYLVEYGVQVYDRWIDPPQVRALFGSNGQILGSPNADTLGISSLMLRVIAKATI</sequence>
<organism evidence="1 2">
    <name type="scientific">Massilia niabensis</name>
    <dbReference type="NCBI Taxonomy" id="544910"/>
    <lineage>
        <taxon>Bacteria</taxon>
        <taxon>Pseudomonadati</taxon>
        <taxon>Pseudomonadota</taxon>
        <taxon>Betaproteobacteria</taxon>
        <taxon>Burkholderiales</taxon>
        <taxon>Oxalobacteraceae</taxon>
        <taxon>Telluria group</taxon>
        <taxon>Massilia</taxon>
    </lineage>
</organism>
<accession>A0ABW0L7B6</accession>
<evidence type="ECO:0000313" key="1">
    <source>
        <dbReference type="EMBL" id="MFC5460742.1"/>
    </source>
</evidence>
<evidence type="ECO:0008006" key="3">
    <source>
        <dbReference type="Google" id="ProtNLM"/>
    </source>
</evidence>
<gene>
    <name evidence="1" type="ORF">ACFPN5_13105</name>
</gene>
<comment type="caution">
    <text evidence="1">The sequence shown here is derived from an EMBL/GenBank/DDBJ whole genome shotgun (WGS) entry which is preliminary data.</text>
</comment>